<reference evidence="7" key="1">
    <citation type="submission" date="2022-06" db="EMBL/GenBank/DDBJ databases">
        <title>Genome Sequence of Candolleomyces eurysporus.</title>
        <authorList>
            <person name="Buettner E."/>
        </authorList>
    </citation>
    <scope>NUCLEOTIDE SEQUENCE</scope>
    <source>
        <strain evidence="7">VTCC 930004</strain>
    </source>
</reference>
<dbReference type="AlphaFoldDB" id="A0A9W8IV86"/>
<evidence type="ECO:0000256" key="4">
    <source>
        <dbReference type="ARBA" id="ARBA00023224"/>
    </source>
</evidence>
<dbReference type="GO" id="GO:0001664">
    <property type="term" value="F:G protein-coupled receptor binding"/>
    <property type="evidence" value="ECO:0007669"/>
    <property type="project" value="TreeGrafter"/>
</dbReference>
<sequence length="536" mass="59571">MATSDPLAVFTRPPVNETPAERDARETREADAKRRSEAIDEDIRKEKARLKREEKNLVKIIPSLTLPQDFRMKYAQEEWNAELAGWKCVIQLNLLKSVITILDALKAEQDGDPVDEASGETELLFDSISTTGSNAIITSRGTYHGRRPSAPGPNPFAPAARRVGSASNLQNDHAQSTPETMPVPPGLGDSAGQGGSLLTGKHQLLKLRLAPLRRVELDLRKRLGAEEDLPNAALGGSGDLEYGPLGNITNGGESSPLKRRATKEFSVRTVKDALEGSQQPPSPIDSKNDYHHPARLDKEGEATEVIARCQEDIKSLWMDETVKLILKKRRIRLEESAGFFLEDIDRIASRDYKPSDNDVSAGLAGSIMSFGNEWCLYDVGGSRTGRNAWIPYFEGIHAIIFLAPLSCFDERLLEDSRVNRLEDSFLLWRTVCTSRLLLRASLILFMNKCDLLKRKLKSQVKVKNYLPSYGDRPNDAATVVKYLKDKFKDIAKGHPPSGRSAYYYATSVVDTKTTAITLTAVKDIILREHLKNADFV</sequence>
<dbReference type="SMART" id="SM00275">
    <property type="entry name" value="G_alpha"/>
    <property type="match status" value="1"/>
</dbReference>
<feature type="region of interest" description="Disordered" evidence="6">
    <location>
        <begin position="229"/>
        <end position="297"/>
    </location>
</feature>
<organism evidence="7 8">
    <name type="scientific">Candolleomyces eurysporus</name>
    <dbReference type="NCBI Taxonomy" id="2828524"/>
    <lineage>
        <taxon>Eukaryota</taxon>
        <taxon>Fungi</taxon>
        <taxon>Dikarya</taxon>
        <taxon>Basidiomycota</taxon>
        <taxon>Agaricomycotina</taxon>
        <taxon>Agaricomycetes</taxon>
        <taxon>Agaricomycetidae</taxon>
        <taxon>Agaricales</taxon>
        <taxon>Agaricineae</taxon>
        <taxon>Psathyrellaceae</taxon>
        <taxon>Candolleomyces</taxon>
    </lineage>
</organism>
<feature type="compositionally biased region" description="Basic and acidic residues" evidence="6">
    <location>
        <begin position="19"/>
        <end position="39"/>
    </location>
</feature>
<evidence type="ECO:0000313" key="8">
    <source>
        <dbReference type="Proteomes" id="UP001140091"/>
    </source>
</evidence>
<dbReference type="Proteomes" id="UP001140091">
    <property type="component" value="Unassembled WGS sequence"/>
</dbReference>
<dbReference type="GO" id="GO:0005525">
    <property type="term" value="F:GTP binding"/>
    <property type="evidence" value="ECO:0007669"/>
    <property type="project" value="UniProtKB-KW"/>
</dbReference>
<dbReference type="SUPFAM" id="SSF52540">
    <property type="entry name" value="P-loop containing nucleoside triphosphate hydrolases"/>
    <property type="match status" value="1"/>
</dbReference>
<dbReference type="Gene3D" id="1.10.400.10">
    <property type="entry name" value="GI Alpha 1, domain 2-like"/>
    <property type="match status" value="1"/>
</dbReference>
<dbReference type="GO" id="GO:0005737">
    <property type="term" value="C:cytoplasm"/>
    <property type="evidence" value="ECO:0007669"/>
    <property type="project" value="TreeGrafter"/>
</dbReference>
<feature type="compositionally biased region" description="Polar residues" evidence="6">
    <location>
        <begin position="165"/>
        <end position="179"/>
    </location>
</feature>
<dbReference type="GO" id="GO:0007188">
    <property type="term" value="P:adenylate cyclase-modulating G protein-coupled receptor signaling pathway"/>
    <property type="evidence" value="ECO:0007669"/>
    <property type="project" value="TreeGrafter"/>
</dbReference>
<dbReference type="FunFam" id="3.40.50.300:FF:000692">
    <property type="entry name" value="Guanine nucleotide-binding protein subunit alpha"/>
    <property type="match status" value="1"/>
</dbReference>
<dbReference type="InterPro" id="IPR001019">
    <property type="entry name" value="Gprotein_alpha_su"/>
</dbReference>
<evidence type="ECO:0000256" key="6">
    <source>
        <dbReference type="SAM" id="MobiDB-lite"/>
    </source>
</evidence>
<dbReference type="EMBL" id="JANBPK010001310">
    <property type="protein sequence ID" value="KAJ2923596.1"/>
    <property type="molecule type" value="Genomic_DNA"/>
</dbReference>
<dbReference type="InterPro" id="IPR011025">
    <property type="entry name" value="GproteinA_insert"/>
</dbReference>
<keyword evidence="4" id="KW-0807">Transducer</keyword>
<feature type="binding site" evidence="5">
    <location>
        <begin position="447"/>
        <end position="450"/>
    </location>
    <ligand>
        <name>GTP</name>
        <dbReference type="ChEBI" id="CHEBI:37565"/>
    </ligand>
</feature>
<feature type="non-terminal residue" evidence="7">
    <location>
        <position position="536"/>
    </location>
</feature>
<dbReference type="SUPFAM" id="SSF47895">
    <property type="entry name" value="Transducin (alpha subunit), insertion domain"/>
    <property type="match status" value="1"/>
</dbReference>
<dbReference type="Gene3D" id="3.40.50.300">
    <property type="entry name" value="P-loop containing nucleotide triphosphate hydrolases"/>
    <property type="match status" value="1"/>
</dbReference>
<feature type="region of interest" description="Disordered" evidence="6">
    <location>
        <begin position="141"/>
        <end position="195"/>
    </location>
</feature>
<comment type="caution">
    <text evidence="7">The sequence shown here is derived from an EMBL/GenBank/DDBJ whole genome shotgun (WGS) entry which is preliminary data.</text>
</comment>
<keyword evidence="8" id="KW-1185">Reference proteome</keyword>
<feature type="compositionally biased region" description="Basic and acidic residues" evidence="6">
    <location>
        <begin position="286"/>
        <end position="297"/>
    </location>
</feature>
<dbReference type="GO" id="GO:0003924">
    <property type="term" value="F:GTPase activity"/>
    <property type="evidence" value="ECO:0007669"/>
    <property type="project" value="InterPro"/>
</dbReference>
<dbReference type="GO" id="GO:0005834">
    <property type="term" value="C:heterotrimeric G-protein complex"/>
    <property type="evidence" value="ECO:0007669"/>
    <property type="project" value="TreeGrafter"/>
</dbReference>
<keyword evidence="2 5" id="KW-0547">Nucleotide-binding</keyword>
<feature type="compositionally biased region" description="Basic and acidic residues" evidence="6">
    <location>
        <begin position="262"/>
        <end position="274"/>
    </location>
</feature>
<evidence type="ECO:0000256" key="1">
    <source>
        <dbReference type="ARBA" id="ARBA00022723"/>
    </source>
</evidence>
<dbReference type="GO" id="GO:0046872">
    <property type="term" value="F:metal ion binding"/>
    <property type="evidence" value="ECO:0007669"/>
    <property type="project" value="UniProtKB-KW"/>
</dbReference>
<proteinExistence type="predicted"/>
<evidence type="ECO:0000256" key="3">
    <source>
        <dbReference type="ARBA" id="ARBA00023134"/>
    </source>
</evidence>
<keyword evidence="3 5" id="KW-0342">GTP-binding</keyword>
<name>A0A9W8IV86_9AGAR</name>
<feature type="region of interest" description="Disordered" evidence="6">
    <location>
        <begin position="1"/>
        <end position="39"/>
    </location>
</feature>
<accession>A0A9W8IV86</accession>
<gene>
    <name evidence="7" type="ORF">H1R20_g13498</name>
</gene>
<dbReference type="Pfam" id="PF00503">
    <property type="entry name" value="G-alpha"/>
    <property type="match status" value="1"/>
</dbReference>
<evidence type="ECO:0000256" key="5">
    <source>
        <dbReference type="PIRSR" id="PIRSR601019-1"/>
    </source>
</evidence>
<protein>
    <recommendedName>
        <fullName evidence="9">G-alpha-domain-containing protein</fullName>
    </recommendedName>
</protein>
<dbReference type="GO" id="GO:0031683">
    <property type="term" value="F:G-protein beta/gamma-subunit complex binding"/>
    <property type="evidence" value="ECO:0007669"/>
    <property type="project" value="InterPro"/>
</dbReference>
<dbReference type="OrthoDB" id="5817230at2759"/>
<evidence type="ECO:0008006" key="9">
    <source>
        <dbReference type="Google" id="ProtNLM"/>
    </source>
</evidence>
<dbReference type="PRINTS" id="PR00318">
    <property type="entry name" value="GPROTEINA"/>
</dbReference>
<dbReference type="PANTHER" id="PTHR10218:SF360">
    <property type="entry name" value="GUANINE NUCLEOTIDE-BINDING PROTEIN SUBUNIT ALPHA HOMOLOG"/>
    <property type="match status" value="1"/>
</dbReference>
<evidence type="ECO:0000256" key="2">
    <source>
        <dbReference type="ARBA" id="ARBA00022741"/>
    </source>
</evidence>
<dbReference type="PANTHER" id="PTHR10218">
    <property type="entry name" value="GTP-BINDING PROTEIN ALPHA SUBUNIT"/>
    <property type="match status" value="1"/>
</dbReference>
<keyword evidence="1" id="KW-0479">Metal-binding</keyword>
<dbReference type="InterPro" id="IPR027417">
    <property type="entry name" value="P-loop_NTPase"/>
</dbReference>
<evidence type="ECO:0000313" key="7">
    <source>
        <dbReference type="EMBL" id="KAJ2923596.1"/>
    </source>
</evidence>
<dbReference type="PROSITE" id="PS51882">
    <property type="entry name" value="G_ALPHA"/>
    <property type="match status" value="1"/>
</dbReference>